<dbReference type="Gene3D" id="1.10.510.10">
    <property type="entry name" value="Transferase(Phosphotransferase) domain 1"/>
    <property type="match status" value="1"/>
</dbReference>
<dbReference type="Proteomes" id="UP000287144">
    <property type="component" value="Unassembled WGS sequence"/>
</dbReference>
<dbReference type="AlphaFoldDB" id="A0A428SZR9"/>
<accession>A0A428SZR9</accession>
<dbReference type="InterPro" id="IPR000719">
    <property type="entry name" value="Prot_kinase_dom"/>
</dbReference>
<sequence>MSSKRPLVSDLVRDSKINTEFLESCIQHVFHEAGQSLKQRLIRREERWVRQRYLGQGAYGTVYLEKRQDGGVEELRAVKELKKSVGAGQELDYARELEAIMKFSHPRVCGLPRIFESGY</sequence>
<reference evidence="2 3" key="1">
    <citation type="submission" date="2017-06" db="EMBL/GenBank/DDBJ databases">
        <title>Comparative genomic analysis of Ambrosia Fusariam Clade fungi.</title>
        <authorList>
            <person name="Stajich J.E."/>
            <person name="Carrillo J."/>
            <person name="Kijimoto T."/>
            <person name="Eskalen A."/>
            <person name="O'Donnell K."/>
            <person name="Kasson M."/>
        </authorList>
    </citation>
    <scope>NUCLEOTIDE SEQUENCE [LARGE SCALE GENOMIC DNA]</scope>
    <source>
        <strain evidence="2 3">NRRL62579</strain>
    </source>
</reference>
<keyword evidence="3" id="KW-1185">Reference proteome</keyword>
<dbReference type="GO" id="GO:0005524">
    <property type="term" value="F:ATP binding"/>
    <property type="evidence" value="ECO:0007669"/>
    <property type="project" value="InterPro"/>
</dbReference>
<dbReference type="STRING" id="1325735.A0A428SZR9"/>
<comment type="caution">
    <text evidence="2">The sequence shown here is derived from an EMBL/GenBank/DDBJ whole genome shotgun (WGS) entry which is preliminary data.</text>
</comment>
<name>A0A428SZR9_9HYPO</name>
<gene>
    <name evidence="2" type="ORF">CEP52_012141</name>
</gene>
<evidence type="ECO:0000313" key="3">
    <source>
        <dbReference type="Proteomes" id="UP000287144"/>
    </source>
</evidence>
<feature type="domain" description="Protein kinase" evidence="1">
    <location>
        <begin position="48"/>
        <end position="119"/>
    </location>
</feature>
<evidence type="ECO:0000259" key="1">
    <source>
        <dbReference type="PROSITE" id="PS50011"/>
    </source>
</evidence>
<protein>
    <recommendedName>
        <fullName evidence="1">Protein kinase domain-containing protein</fullName>
    </recommendedName>
</protein>
<proteinExistence type="predicted"/>
<dbReference type="EMBL" id="NKCK01000154">
    <property type="protein sequence ID" value="RSL95304.1"/>
    <property type="molecule type" value="Genomic_DNA"/>
</dbReference>
<organism evidence="2 3">
    <name type="scientific">Fusarium oligoseptatum</name>
    <dbReference type="NCBI Taxonomy" id="2604345"/>
    <lineage>
        <taxon>Eukaryota</taxon>
        <taxon>Fungi</taxon>
        <taxon>Dikarya</taxon>
        <taxon>Ascomycota</taxon>
        <taxon>Pezizomycotina</taxon>
        <taxon>Sordariomycetes</taxon>
        <taxon>Hypocreomycetidae</taxon>
        <taxon>Hypocreales</taxon>
        <taxon>Nectriaceae</taxon>
        <taxon>Fusarium</taxon>
        <taxon>Fusarium solani species complex</taxon>
    </lineage>
</organism>
<dbReference type="InterPro" id="IPR011009">
    <property type="entry name" value="Kinase-like_dom_sf"/>
</dbReference>
<dbReference type="SUPFAM" id="SSF56112">
    <property type="entry name" value="Protein kinase-like (PK-like)"/>
    <property type="match status" value="1"/>
</dbReference>
<dbReference type="GO" id="GO:0004672">
    <property type="term" value="F:protein kinase activity"/>
    <property type="evidence" value="ECO:0007669"/>
    <property type="project" value="InterPro"/>
</dbReference>
<evidence type="ECO:0000313" key="2">
    <source>
        <dbReference type="EMBL" id="RSL95304.1"/>
    </source>
</evidence>
<dbReference type="PROSITE" id="PS50011">
    <property type="entry name" value="PROTEIN_KINASE_DOM"/>
    <property type="match status" value="1"/>
</dbReference>